<name>A0A0B7MZX8_9FUNG</name>
<organism evidence="2 3">
    <name type="scientific">Parasitella parasitica</name>
    <dbReference type="NCBI Taxonomy" id="35722"/>
    <lineage>
        <taxon>Eukaryota</taxon>
        <taxon>Fungi</taxon>
        <taxon>Fungi incertae sedis</taxon>
        <taxon>Mucoromycota</taxon>
        <taxon>Mucoromycotina</taxon>
        <taxon>Mucoromycetes</taxon>
        <taxon>Mucorales</taxon>
        <taxon>Mucorineae</taxon>
        <taxon>Mucoraceae</taxon>
        <taxon>Parasitella</taxon>
    </lineage>
</organism>
<feature type="non-terminal residue" evidence="2">
    <location>
        <position position="208"/>
    </location>
</feature>
<evidence type="ECO:0000313" key="3">
    <source>
        <dbReference type="Proteomes" id="UP000054107"/>
    </source>
</evidence>
<evidence type="ECO:0000313" key="2">
    <source>
        <dbReference type="EMBL" id="CEP10707.1"/>
    </source>
</evidence>
<keyword evidence="3" id="KW-1185">Reference proteome</keyword>
<evidence type="ECO:0000256" key="1">
    <source>
        <dbReference type="SAM" id="MobiDB-lite"/>
    </source>
</evidence>
<accession>A0A0B7MZX8</accession>
<proteinExistence type="predicted"/>
<dbReference type="AlphaFoldDB" id="A0A0B7MZX8"/>
<dbReference type="EMBL" id="LN724982">
    <property type="protein sequence ID" value="CEP10707.1"/>
    <property type="molecule type" value="Genomic_DNA"/>
</dbReference>
<dbReference type="OrthoDB" id="2287348at2759"/>
<feature type="non-terminal residue" evidence="2">
    <location>
        <position position="1"/>
    </location>
</feature>
<feature type="region of interest" description="Disordered" evidence="1">
    <location>
        <begin position="146"/>
        <end position="192"/>
    </location>
</feature>
<evidence type="ECO:0008006" key="4">
    <source>
        <dbReference type="Google" id="ProtNLM"/>
    </source>
</evidence>
<protein>
    <recommendedName>
        <fullName evidence="4">CCHC-type domain-containing protein</fullName>
    </recommendedName>
</protein>
<gene>
    <name evidence="2" type="primary">PARPA_04460.1 scaffold 13780</name>
</gene>
<sequence>WLGRFEVLADYLGFANKEKIEELVAVFEGHSLDWFIGLDPTTKQDWEKVKQAFLHLHAQGSDPTLVAFDELKAYTQGDKPMKVFGPGLTSLLHRAAIYSPSIQLEYLKERLSPLLEQAVILRGASTLEEGIKIATEIERSLARAKNTVSTGPIHQYQPEPAITEGQQQNYQQRDDKRKSGGYARFSKGSGNPNKDRKCFKCGKVGHIK</sequence>
<dbReference type="Proteomes" id="UP000054107">
    <property type="component" value="Unassembled WGS sequence"/>
</dbReference>
<reference evidence="2 3" key="1">
    <citation type="submission" date="2014-09" db="EMBL/GenBank/DDBJ databases">
        <authorList>
            <person name="Ellenberger Sabrina"/>
        </authorList>
    </citation>
    <scope>NUCLEOTIDE SEQUENCE [LARGE SCALE GENOMIC DNA]</scope>
    <source>
        <strain evidence="2 3">CBS 412.66</strain>
    </source>
</reference>